<organism evidence="1 2">
    <name type="scientific">Pseudacidovorax intermedius</name>
    <dbReference type="NCBI Taxonomy" id="433924"/>
    <lineage>
        <taxon>Bacteria</taxon>
        <taxon>Pseudomonadati</taxon>
        <taxon>Pseudomonadota</taxon>
        <taxon>Betaproteobacteria</taxon>
        <taxon>Burkholderiales</taxon>
        <taxon>Comamonadaceae</taxon>
        <taxon>Pseudacidovorax</taxon>
    </lineage>
</organism>
<dbReference type="InterPro" id="IPR021390">
    <property type="entry name" value="DUF3025"/>
</dbReference>
<proteinExistence type="predicted"/>
<dbReference type="EMBL" id="QQAV01000001">
    <property type="protein sequence ID" value="RDI28374.1"/>
    <property type="molecule type" value="Genomic_DNA"/>
</dbReference>
<reference evidence="1 2" key="1">
    <citation type="submission" date="2018-07" db="EMBL/GenBank/DDBJ databases">
        <title>Genomic Encyclopedia of Type Strains, Phase IV (KMG-IV): sequencing the most valuable type-strain genomes for metagenomic binning, comparative biology and taxonomic classification.</title>
        <authorList>
            <person name="Goeker M."/>
        </authorList>
    </citation>
    <scope>NUCLEOTIDE SEQUENCE [LARGE SCALE GENOMIC DNA]</scope>
    <source>
        <strain evidence="1 2">DSM 21352</strain>
    </source>
</reference>
<name>A0A370FNC0_9BURK</name>
<evidence type="ECO:0000313" key="2">
    <source>
        <dbReference type="Proteomes" id="UP000255265"/>
    </source>
</evidence>
<evidence type="ECO:0000313" key="1">
    <source>
        <dbReference type="EMBL" id="RDI28374.1"/>
    </source>
</evidence>
<dbReference type="Pfam" id="PF11227">
    <property type="entry name" value="DUF3025"/>
    <property type="match status" value="1"/>
</dbReference>
<comment type="caution">
    <text evidence="1">The sequence shown here is derived from an EMBL/GenBank/DDBJ whole genome shotgun (WGS) entry which is preliminary data.</text>
</comment>
<dbReference type="Proteomes" id="UP000255265">
    <property type="component" value="Unassembled WGS sequence"/>
</dbReference>
<dbReference type="RefSeq" id="WP_244917608.1">
    <property type="nucleotide sequence ID" value="NZ_QQAV01000001.1"/>
</dbReference>
<dbReference type="AlphaFoldDB" id="A0A370FNC0"/>
<gene>
    <name evidence="1" type="ORF">DFR41_101127</name>
</gene>
<sequence>MNPLPAIDWTHPGLAFWRRWGQPAQAGAMGTVHEGLQAVSAPPQPTFVPQSALPPDEPYEAFIHRTGRVPTRDNLHDFFNGLVWLAFPQAKRQMNRLQAAEIAARGIGPVRGRLRDAITLFDEHGAVLQAPPVLWAALQARDWRRAFVDLRPLWTGARLTVFGHALMEKLVAGQKSATAHLLLGPDPHDPSLPADDGCLSDALAADWLARKPFTPLPVAGVPGWHPGNANFCFYDDSEVFRPRRAADPEQPTTVRHAVMLEAGRGAPIFTASLPPTEKPT</sequence>
<protein>
    <submittedName>
        <fullName evidence="1">DUF3025 family protein</fullName>
    </submittedName>
</protein>
<accession>A0A370FNC0</accession>
<keyword evidence="2" id="KW-1185">Reference proteome</keyword>